<proteinExistence type="predicted"/>
<dbReference type="Gramene" id="novel_model_2590_5bd9a17a">
    <property type="protein sequence ID" value="cds.novel_model_2590_5bd9a17a"/>
    <property type="gene ID" value="novel_gene_1392_5bd9a17a"/>
</dbReference>
<name>A0A803QXH1_CANSA</name>
<feature type="region of interest" description="Disordered" evidence="1">
    <location>
        <begin position="51"/>
        <end position="93"/>
    </location>
</feature>
<dbReference type="AlphaFoldDB" id="A0A803QXH1"/>
<keyword evidence="3" id="KW-1185">Reference proteome</keyword>
<dbReference type="EnsemblPlants" id="novel_model_2590_5bd9a17a">
    <property type="protein sequence ID" value="cds.novel_model_2590_5bd9a17a"/>
    <property type="gene ID" value="novel_gene_1392_5bd9a17a"/>
</dbReference>
<evidence type="ECO:0000256" key="1">
    <source>
        <dbReference type="SAM" id="MobiDB-lite"/>
    </source>
</evidence>
<organism evidence="2 3">
    <name type="scientific">Cannabis sativa</name>
    <name type="common">Hemp</name>
    <name type="synonym">Marijuana</name>
    <dbReference type="NCBI Taxonomy" id="3483"/>
    <lineage>
        <taxon>Eukaryota</taxon>
        <taxon>Viridiplantae</taxon>
        <taxon>Streptophyta</taxon>
        <taxon>Embryophyta</taxon>
        <taxon>Tracheophyta</taxon>
        <taxon>Spermatophyta</taxon>
        <taxon>Magnoliopsida</taxon>
        <taxon>eudicotyledons</taxon>
        <taxon>Gunneridae</taxon>
        <taxon>Pentapetalae</taxon>
        <taxon>rosids</taxon>
        <taxon>fabids</taxon>
        <taxon>Rosales</taxon>
        <taxon>Cannabaceae</taxon>
        <taxon>Cannabis</taxon>
    </lineage>
</organism>
<dbReference type="Gramene" id="novel_model_2591_5bd9a17a.1.5bd9b137">
    <property type="protein sequence ID" value="cds.novel_model_2591_5bd9a17a.1.5bd9b137"/>
    <property type="gene ID" value="novel_gene_1392_5bd9a17a"/>
</dbReference>
<feature type="compositionally biased region" description="Polar residues" evidence="1">
    <location>
        <begin position="58"/>
        <end position="80"/>
    </location>
</feature>
<dbReference type="Proteomes" id="UP000596661">
    <property type="component" value="Chromosome 3"/>
</dbReference>
<sequence>MLRFRVGIYPCELRIFTQLRAGKLRGCRTHLVSNGKKNVFFGTDRHCNSHELDASGPERSSSTVKGRRVSPNQLRTSDQLGRTKKIPVLLSSR</sequence>
<protein>
    <submittedName>
        <fullName evidence="2">Uncharacterized protein</fullName>
    </submittedName>
</protein>
<evidence type="ECO:0000313" key="2">
    <source>
        <dbReference type="EnsemblPlants" id="cds.novel_model_2591_5bd9a17a.1.5bd9b137"/>
    </source>
</evidence>
<dbReference type="EnsemblPlants" id="novel_model_2591_5bd9a17a.1.5bd9b137">
    <property type="protein sequence ID" value="cds.novel_model_2591_5bd9a17a.1.5bd9b137"/>
    <property type="gene ID" value="novel_gene_1392_5bd9a17a"/>
</dbReference>
<reference evidence="2 3" key="1">
    <citation type="submission" date="2018-11" db="EMBL/GenBank/DDBJ databases">
        <authorList>
            <person name="Grassa J C."/>
        </authorList>
    </citation>
    <scope>NUCLEOTIDE SEQUENCE [LARGE SCALE GENOMIC DNA]</scope>
</reference>
<reference evidence="2" key="2">
    <citation type="submission" date="2021-03" db="UniProtKB">
        <authorList>
            <consortium name="EnsemblPlants"/>
        </authorList>
    </citation>
    <scope>IDENTIFICATION</scope>
</reference>
<accession>A0A803QXH1</accession>
<dbReference type="EMBL" id="UZAU01000248">
    <property type="status" value="NOT_ANNOTATED_CDS"/>
    <property type="molecule type" value="Genomic_DNA"/>
</dbReference>
<evidence type="ECO:0000313" key="3">
    <source>
        <dbReference type="Proteomes" id="UP000596661"/>
    </source>
</evidence>
<accession>A0A803QXH0</accession>